<accession>A0A6C2UMS5</accession>
<feature type="chain" id="PRO_5025452326" evidence="1">
    <location>
        <begin position="23"/>
        <end position="795"/>
    </location>
</feature>
<dbReference type="Proteomes" id="UP000346198">
    <property type="component" value="Unassembled WGS sequence"/>
</dbReference>
<evidence type="ECO:0000256" key="1">
    <source>
        <dbReference type="SAM" id="SignalP"/>
    </source>
</evidence>
<organism evidence="2 3">
    <name type="scientific">Pontiella sulfatireligans</name>
    <dbReference type="NCBI Taxonomy" id="2750658"/>
    <lineage>
        <taxon>Bacteria</taxon>
        <taxon>Pseudomonadati</taxon>
        <taxon>Kiritimatiellota</taxon>
        <taxon>Kiritimatiellia</taxon>
        <taxon>Kiritimatiellales</taxon>
        <taxon>Pontiellaceae</taxon>
        <taxon>Pontiella</taxon>
    </lineage>
</organism>
<name>A0A6C2UMS5_9BACT</name>
<feature type="signal peptide" evidence="1">
    <location>
        <begin position="1"/>
        <end position="22"/>
    </location>
</feature>
<dbReference type="EMBL" id="CAAHFH010000002">
    <property type="protein sequence ID" value="VGO20677.1"/>
    <property type="molecule type" value="Genomic_DNA"/>
</dbReference>
<reference evidence="2 3" key="1">
    <citation type="submission" date="2019-04" db="EMBL/GenBank/DDBJ databases">
        <authorList>
            <person name="Van Vliet M D."/>
        </authorList>
    </citation>
    <scope>NUCLEOTIDE SEQUENCE [LARGE SCALE GENOMIC DNA]</scope>
    <source>
        <strain evidence="2 3">F21</strain>
    </source>
</reference>
<keyword evidence="1" id="KW-0732">Signal</keyword>
<evidence type="ECO:0000313" key="3">
    <source>
        <dbReference type="Proteomes" id="UP000346198"/>
    </source>
</evidence>
<protein>
    <submittedName>
        <fullName evidence="2">Uncharacterized protein</fullName>
    </submittedName>
</protein>
<gene>
    <name evidence="2" type="ORF">SCARR_02743</name>
</gene>
<sequence>MKKHTMILSLAALMVASMNGHAVDKFFWDASGDHLWGTASNWADTTGTTLLPVPDATDVVKHVKTPDNPLLVNGAAVVKDLLIAHNNETSVSVISNGVLNVAQDLKFGTFGAAKGKFSVDGGEVRVARNIIVGATSTGVSTLEVNSGSLTVTNALWLGNNAASTVENLFSMTGGSYESLANTVIGRNSPGKLEMSGGTLIATNSAFQVGEAGGAGTVNLSGGTIKATVIDIDRGAGGGDVNLLGGTLEVLGGYASAVEMVNAAQMHFEGGALQWKGDRLDSITNFVDGGSITWTNGMTNMLTGAWEYSWTNGESILYADYNDAVPGFSTVWAYNTATIVPPPQLPPDLDGPTTNVFNNLSGDGLYTTSNNWDILTVPTSVDLAKHDSIGGVLTVPSQVQALDMEISHNSTATVSVVTGGSLTVSNTMVLGSAGTTGVGVLSVDGGSVNVVNDLYFGRFGTGRNGICELIDGDITVGNKTYIGGNNAGSTGTLSIVNGTYDNEHETFLVGLTGNGTLNMNGGTLTLDIANSIWNPLRVGTGSGNGTVNLNGGEIFTGGMIVGQAAPDAGVETINLFGGTLQVEGGFGSAVQLQDDAKIHIEGGTFRWKGDRIADVTGFVTNGLVIWSDGMTNMLTESWDTSWTNGTSILYADFGDALGGYTTVWAFDTTSLPAGYDSFALQYNLLEGAEGDDDDDGLSNLGEYAINGNPTNAADTGQTGLSNDGSTFSYVHAKLANDSSVLYQLIDTTDLVNGTPGTNGYVSQVNGPVIDDYLTVTNNYDMTGKNKQFIELEIERQ</sequence>
<keyword evidence="3" id="KW-1185">Reference proteome</keyword>
<evidence type="ECO:0000313" key="2">
    <source>
        <dbReference type="EMBL" id="VGO20677.1"/>
    </source>
</evidence>
<dbReference type="AlphaFoldDB" id="A0A6C2UMS5"/>
<proteinExistence type="predicted"/>
<dbReference type="RefSeq" id="WP_136062202.1">
    <property type="nucleotide sequence ID" value="NZ_CAAHFH010000002.1"/>
</dbReference>